<sequence>MSQQANIQESSSADNQKQTNSLTVVLLHTLKLSKLNGHLTISLRNALANILSYPKILKHSLAGPSKFFKIRELMVLWVLTVTSALQMQTLILKAQALIALTWQCLRQITAEVSLNWR</sequence>
<dbReference type="AlphaFoldDB" id="A0A8J8T6Q0"/>
<organism evidence="1 2">
    <name type="scientific">Halteria grandinella</name>
    <dbReference type="NCBI Taxonomy" id="5974"/>
    <lineage>
        <taxon>Eukaryota</taxon>
        <taxon>Sar</taxon>
        <taxon>Alveolata</taxon>
        <taxon>Ciliophora</taxon>
        <taxon>Intramacronucleata</taxon>
        <taxon>Spirotrichea</taxon>
        <taxon>Stichotrichia</taxon>
        <taxon>Sporadotrichida</taxon>
        <taxon>Halteriidae</taxon>
        <taxon>Halteria</taxon>
    </lineage>
</organism>
<gene>
    <name evidence="1" type="ORF">FGO68_gene6071</name>
</gene>
<dbReference type="Proteomes" id="UP000785679">
    <property type="component" value="Unassembled WGS sequence"/>
</dbReference>
<accession>A0A8J8T6Q0</accession>
<proteinExistence type="predicted"/>
<dbReference type="EMBL" id="RRYP01003921">
    <property type="protein sequence ID" value="TNV83343.1"/>
    <property type="molecule type" value="Genomic_DNA"/>
</dbReference>
<comment type="caution">
    <text evidence="1">The sequence shown here is derived from an EMBL/GenBank/DDBJ whole genome shotgun (WGS) entry which is preliminary data.</text>
</comment>
<evidence type="ECO:0000313" key="1">
    <source>
        <dbReference type="EMBL" id="TNV83343.1"/>
    </source>
</evidence>
<keyword evidence="2" id="KW-1185">Reference proteome</keyword>
<evidence type="ECO:0000313" key="2">
    <source>
        <dbReference type="Proteomes" id="UP000785679"/>
    </source>
</evidence>
<protein>
    <submittedName>
        <fullName evidence="1">Uncharacterized protein</fullName>
    </submittedName>
</protein>
<name>A0A8J8T6Q0_HALGN</name>
<reference evidence="1" key="1">
    <citation type="submission" date="2019-06" db="EMBL/GenBank/DDBJ databases">
        <authorList>
            <person name="Zheng W."/>
        </authorList>
    </citation>
    <scope>NUCLEOTIDE SEQUENCE</scope>
    <source>
        <strain evidence="1">QDHG01</strain>
    </source>
</reference>